<accession>A0A918YUS2</accession>
<reference evidence="1" key="1">
    <citation type="journal article" date="2014" name="Int. J. Syst. Evol. Microbiol.">
        <title>Complete genome sequence of Corynebacterium casei LMG S-19264T (=DSM 44701T), isolated from a smear-ripened cheese.</title>
        <authorList>
            <consortium name="US DOE Joint Genome Institute (JGI-PGF)"/>
            <person name="Walter F."/>
            <person name="Albersmeier A."/>
            <person name="Kalinowski J."/>
            <person name="Ruckert C."/>
        </authorList>
    </citation>
    <scope>NUCLEOTIDE SEQUENCE</scope>
    <source>
        <strain evidence="1">JCM 4646</strain>
    </source>
</reference>
<comment type="caution">
    <text evidence="1">The sequence shown here is derived from an EMBL/GenBank/DDBJ whole genome shotgun (WGS) entry which is preliminary data.</text>
</comment>
<dbReference type="EMBL" id="BNBO01000083">
    <property type="protein sequence ID" value="GHE25407.1"/>
    <property type="molecule type" value="Genomic_DNA"/>
</dbReference>
<gene>
    <name evidence="1" type="ORF">GCM10018781_76820</name>
</gene>
<dbReference type="GeneID" id="95357902"/>
<proteinExistence type="predicted"/>
<sequence>MSAPEHPLVREVFPELVSELVGLLEAEGENELAVCAWDLRLVEKCRCGDGFCRSFRTEPHPDGQPYGRGHRCVPLPPSEGMLVLDVVDGRIMYVEVLDREPLRDARLPRPA</sequence>
<organism evidence="1 2">
    <name type="scientific">Kitasatospora indigofera</name>
    <dbReference type="NCBI Taxonomy" id="67307"/>
    <lineage>
        <taxon>Bacteria</taxon>
        <taxon>Bacillati</taxon>
        <taxon>Actinomycetota</taxon>
        <taxon>Actinomycetes</taxon>
        <taxon>Kitasatosporales</taxon>
        <taxon>Streptomycetaceae</taxon>
        <taxon>Kitasatospora</taxon>
    </lineage>
</organism>
<name>A0A918YUS2_9ACTN</name>
<dbReference type="Proteomes" id="UP000617734">
    <property type="component" value="Unassembled WGS sequence"/>
</dbReference>
<dbReference type="AlphaFoldDB" id="A0A918YUS2"/>
<keyword evidence="2" id="KW-1185">Reference proteome</keyword>
<protein>
    <submittedName>
        <fullName evidence="1">Uncharacterized protein</fullName>
    </submittedName>
</protein>
<dbReference type="RefSeq" id="WP_190215561.1">
    <property type="nucleotide sequence ID" value="NZ_BNBO01000083.1"/>
</dbReference>
<evidence type="ECO:0000313" key="2">
    <source>
        <dbReference type="Proteomes" id="UP000617734"/>
    </source>
</evidence>
<evidence type="ECO:0000313" key="1">
    <source>
        <dbReference type="EMBL" id="GHE25407.1"/>
    </source>
</evidence>
<reference evidence="1" key="2">
    <citation type="submission" date="2020-09" db="EMBL/GenBank/DDBJ databases">
        <authorList>
            <person name="Sun Q."/>
            <person name="Ohkuma M."/>
        </authorList>
    </citation>
    <scope>NUCLEOTIDE SEQUENCE</scope>
    <source>
        <strain evidence="1">JCM 4646</strain>
    </source>
</reference>